<feature type="signal peptide" evidence="1">
    <location>
        <begin position="1"/>
        <end position="18"/>
    </location>
</feature>
<evidence type="ECO:0000313" key="3">
    <source>
        <dbReference type="Proteomes" id="UP000191285"/>
    </source>
</evidence>
<feature type="chain" id="PRO_5012483801" evidence="1">
    <location>
        <begin position="19"/>
        <end position="53"/>
    </location>
</feature>
<gene>
    <name evidence="2" type="ORF">PENSTE_c002G00453</name>
</gene>
<protein>
    <submittedName>
        <fullName evidence="2">Uncharacterized protein</fullName>
    </submittedName>
</protein>
<comment type="caution">
    <text evidence="2">The sequence shown here is derived from an EMBL/GenBank/DDBJ whole genome shotgun (WGS) entry which is preliminary data.</text>
</comment>
<accession>A0A1V6TTP6</accession>
<sequence length="53" mass="5153">MKFFSAVTIAVLATFASASPAPAADVCASVQPAKAAPLSAAAVATTAWISTLS</sequence>
<keyword evidence="3" id="KW-1185">Reference proteome</keyword>
<dbReference type="EMBL" id="MLKD01000002">
    <property type="protein sequence ID" value="OQE29772.1"/>
    <property type="molecule type" value="Genomic_DNA"/>
</dbReference>
<keyword evidence="1" id="KW-0732">Signal</keyword>
<dbReference type="AlphaFoldDB" id="A0A1V6TTP6"/>
<name>A0A1V6TTP6_9EURO</name>
<organism evidence="2 3">
    <name type="scientific">Penicillium steckii</name>
    <dbReference type="NCBI Taxonomy" id="303698"/>
    <lineage>
        <taxon>Eukaryota</taxon>
        <taxon>Fungi</taxon>
        <taxon>Dikarya</taxon>
        <taxon>Ascomycota</taxon>
        <taxon>Pezizomycotina</taxon>
        <taxon>Eurotiomycetes</taxon>
        <taxon>Eurotiomycetidae</taxon>
        <taxon>Eurotiales</taxon>
        <taxon>Aspergillaceae</taxon>
        <taxon>Penicillium</taxon>
    </lineage>
</organism>
<evidence type="ECO:0000313" key="2">
    <source>
        <dbReference type="EMBL" id="OQE29772.1"/>
    </source>
</evidence>
<evidence type="ECO:0000256" key="1">
    <source>
        <dbReference type="SAM" id="SignalP"/>
    </source>
</evidence>
<proteinExistence type="predicted"/>
<dbReference type="Proteomes" id="UP000191285">
    <property type="component" value="Unassembled WGS sequence"/>
</dbReference>
<reference evidence="3" key="1">
    <citation type="journal article" date="2017" name="Nat. Microbiol.">
        <title>Global analysis of biosynthetic gene clusters reveals vast potential of secondary metabolite production in Penicillium species.</title>
        <authorList>
            <person name="Nielsen J.C."/>
            <person name="Grijseels S."/>
            <person name="Prigent S."/>
            <person name="Ji B."/>
            <person name="Dainat J."/>
            <person name="Nielsen K.F."/>
            <person name="Frisvad J.C."/>
            <person name="Workman M."/>
            <person name="Nielsen J."/>
        </authorList>
    </citation>
    <scope>NUCLEOTIDE SEQUENCE [LARGE SCALE GENOMIC DNA]</scope>
    <source>
        <strain evidence="3">IBT 24891</strain>
    </source>
</reference>